<evidence type="ECO:0000256" key="4">
    <source>
        <dbReference type="ARBA" id="ARBA00022964"/>
    </source>
</evidence>
<feature type="domain" description="Fe2OG dioxygenase" evidence="8">
    <location>
        <begin position="102"/>
        <end position="261"/>
    </location>
</feature>
<evidence type="ECO:0000313" key="9">
    <source>
        <dbReference type="EMBL" id="CAG8498301.1"/>
    </source>
</evidence>
<dbReference type="InterPro" id="IPR032862">
    <property type="entry name" value="ALKBH6"/>
</dbReference>
<dbReference type="InterPro" id="IPR005123">
    <property type="entry name" value="Oxoglu/Fe-dep_dioxygenase_dom"/>
</dbReference>
<keyword evidence="4" id="KW-0223">Dioxygenase</keyword>
<protein>
    <submittedName>
        <fullName evidence="9">1401_t:CDS:1</fullName>
    </submittedName>
</protein>
<keyword evidence="10" id="KW-1185">Reference proteome</keyword>
<evidence type="ECO:0000256" key="1">
    <source>
        <dbReference type="ARBA" id="ARBA00004123"/>
    </source>
</evidence>
<name>A0A9N8ZK47_9GLOM</name>
<gene>
    <name evidence="9" type="ORF">AMORRO_LOCUS3125</name>
</gene>
<evidence type="ECO:0000313" key="10">
    <source>
        <dbReference type="Proteomes" id="UP000789342"/>
    </source>
</evidence>
<evidence type="ECO:0000259" key="8">
    <source>
        <dbReference type="PROSITE" id="PS51471"/>
    </source>
</evidence>
<dbReference type="OrthoDB" id="412814at2759"/>
<evidence type="ECO:0000256" key="5">
    <source>
        <dbReference type="ARBA" id="ARBA00023002"/>
    </source>
</evidence>
<comment type="caution">
    <text evidence="9">The sequence shown here is derived from an EMBL/GenBank/DDBJ whole genome shotgun (WGS) entry which is preliminary data.</text>
</comment>
<evidence type="ECO:0000256" key="7">
    <source>
        <dbReference type="ARBA" id="ARBA00023242"/>
    </source>
</evidence>
<dbReference type="PANTHER" id="PTHR46030:SF1">
    <property type="entry name" value="ALPHA-KETOGLUTARATE-DEPENDENT DIOXYGENASE ALKB HOMOLOG 6"/>
    <property type="match status" value="1"/>
</dbReference>
<keyword evidence="3" id="KW-0479">Metal-binding</keyword>
<dbReference type="GO" id="GO:0046872">
    <property type="term" value="F:metal ion binding"/>
    <property type="evidence" value="ECO:0007669"/>
    <property type="project" value="UniProtKB-KW"/>
</dbReference>
<dbReference type="EMBL" id="CAJVPV010001468">
    <property type="protein sequence ID" value="CAG8498301.1"/>
    <property type="molecule type" value="Genomic_DNA"/>
</dbReference>
<reference evidence="9" key="1">
    <citation type="submission" date="2021-06" db="EMBL/GenBank/DDBJ databases">
        <authorList>
            <person name="Kallberg Y."/>
            <person name="Tangrot J."/>
            <person name="Rosling A."/>
        </authorList>
    </citation>
    <scope>NUCLEOTIDE SEQUENCE</scope>
    <source>
        <strain evidence="9">CL551</strain>
    </source>
</reference>
<accession>A0A9N8ZK47</accession>
<evidence type="ECO:0000256" key="6">
    <source>
        <dbReference type="ARBA" id="ARBA00023004"/>
    </source>
</evidence>
<dbReference type="InterPro" id="IPR037151">
    <property type="entry name" value="AlkB-like_sf"/>
</dbReference>
<organism evidence="9 10">
    <name type="scientific">Acaulospora morrowiae</name>
    <dbReference type="NCBI Taxonomy" id="94023"/>
    <lineage>
        <taxon>Eukaryota</taxon>
        <taxon>Fungi</taxon>
        <taxon>Fungi incertae sedis</taxon>
        <taxon>Mucoromycota</taxon>
        <taxon>Glomeromycotina</taxon>
        <taxon>Glomeromycetes</taxon>
        <taxon>Diversisporales</taxon>
        <taxon>Acaulosporaceae</taxon>
        <taxon>Acaulospora</taxon>
    </lineage>
</organism>
<dbReference type="SUPFAM" id="SSF51197">
    <property type="entry name" value="Clavaminate synthase-like"/>
    <property type="match status" value="1"/>
</dbReference>
<dbReference type="PANTHER" id="PTHR46030">
    <property type="entry name" value="ALPHA-KETOGLUTARATE-DEPENDENT DIOXYGENASE ALKB HOMOLOG 6"/>
    <property type="match status" value="1"/>
</dbReference>
<sequence>MSTRDEFKELDSLNEYRVKSINSAYYIKEFIDAQEEQNILDKIYSAPKPKWVTLKNRRLQNWGGIPTERGMLSEPLPSWLTNTIFPRFTKLNIFSECEKFHLPNHCLINEYLSGQGIMPHEDGPFYFPTIATVSLKSHTILCFHKHIDASSSTNQPGVNYDTPEFSLLLEPRSLLILKHDLYKKYLHGIQERKTDNLVESNVMNLELTEYYQQRLQKRGRQKNIITSNEDENNEKDIDTDDGDTLLLERDTRISLTFRIVEKVMKARIFGKK</sequence>
<dbReference type="GO" id="GO:0051213">
    <property type="term" value="F:dioxygenase activity"/>
    <property type="evidence" value="ECO:0007669"/>
    <property type="project" value="UniProtKB-KW"/>
</dbReference>
<comment type="similarity">
    <text evidence="2">Belongs to the alkB family.</text>
</comment>
<keyword evidence="5" id="KW-0560">Oxidoreductase</keyword>
<dbReference type="Proteomes" id="UP000789342">
    <property type="component" value="Unassembled WGS sequence"/>
</dbReference>
<dbReference type="PROSITE" id="PS51471">
    <property type="entry name" value="FE2OG_OXY"/>
    <property type="match status" value="1"/>
</dbReference>
<keyword evidence="7" id="KW-0539">Nucleus</keyword>
<dbReference type="Pfam" id="PF13532">
    <property type="entry name" value="2OG-FeII_Oxy_2"/>
    <property type="match status" value="1"/>
</dbReference>
<comment type="subcellular location">
    <subcellularLocation>
        <location evidence="1">Nucleus</location>
    </subcellularLocation>
</comment>
<dbReference type="AlphaFoldDB" id="A0A9N8ZK47"/>
<keyword evidence="6" id="KW-0408">Iron</keyword>
<evidence type="ECO:0000256" key="2">
    <source>
        <dbReference type="ARBA" id="ARBA00007879"/>
    </source>
</evidence>
<evidence type="ECO:0000256" key="3">
    <source>
        <dbReference type="ARBA" id="ARBA00022723"/>
    </source>
</evidence>
<dbReference type="InterPro" id="IPR027450">
    <property type="entry name" value="AlkB-like"/>
</dbReference>
<proteinExistence type="inferred from homology"/>
<dbReference type="Gene3D" id="2.60.120.590">
    <property type="entry name" value="Alpha-ketoglutarate-dependent dioxygenase AlkB-like"/>
    <property type="match status" value="1"/>
</dbReference>
<dbReference type="GO" id="GO:0005634">
    <property type="term" value="C:nucleus"/>
    <property type="evidence" value="ECO:0007669"/>
    <property type="project" value="UniProtKB-SubCell"/>
</dbReference>